<protein>
    <recommendedName>
        <fullName evidence="5">Cobalamin biosynthesis protein CbiX</fullName>
    </recommendedName>
</protein>
<keyword evidence="4" id="KW-1185">Reference proteome</keyword>
<proteinExistence type="predicted"/>
<evidence type="ECO:0000256" key="1">
    <source>
        <dbReference type="ARBA" id="ARBA00022723"/>
    </source>
</evidence>
<evidence type="ECO:0000256" key="2">
    <source>
        <dbReference type="ARBA" id="ARBA00023239"/>
    </source>
</evidence>
<dbReference type="Proteomes" id="UP000037269">
    <property type="component" value="Unassembled WGS sequence"/>
</dbReference>
<sequence>MRQGVLVISHGSRNGSWIQGVDQLLDELELEIPLEAAFLDMVKDRTIGKGIERLEAQGVEEILVVPLFVSSGSTHLTEIQYALGLVSQPEVETELQPLPIRARVIWAAPMDSHGKVREILRERIQELSVQPEEEVVMLAAHGSDAPGFRERWQEMLERLAMELQRDLGLKQAIYGTIHPDTLRERACMVADNQRLLVIPLFLSSGYYTEKIIPKKLDQIPYVYNRRAYLPDPKVAQWLKETIVSHFREKVAT</sequence>
<dbReference type="STRING" id="47500.AF333_29500"/>
<organism evidence="3 4">
    <name type="scientific">Aneurinibacillus migulanus</name>
    <name type="common">Bacillus migulanus</name>
    <dbReference type="NCBI Taxonomy" id="47500"/>
    <lineage>
        <taxon>Bacteria</taxon>
        <taxon>Bacillati</taxon>
        <taxon>Bacillota</taxon>
        <taxon>Bacilli</taxon>
        <taxon>Bacillales</taxon>
        <taxon>Paenibacillaceae</taxon>
        <taxon>Aneurinibacillus group</taxon>
        <taxon>Aneurinibacillus</taxon>
    </lineage>
</organism>
<dbReference type="EMBL" id="LGUG01000013">
    <property type="protein sequence ID" value="KON84104.1"/>
    <property type="molecule type" value="Genomic_DNA"/>
</dbReference>
<accession>A0A0D1Y4Q2</accession>
<dbReference type="GO" id="GO:0046872">
    <property type="term" value="F:metal ion binding"/>
    <property type="evidence" value="ECO:0007669"/>
    <property type="project" value="UniProtKB-KW"/>
</dbReference>
<comment type="caution">
    <text evidence="3">The sequence shown here is derived from an EMBL/GenBank/DDBJ whole genome shotgun (WGS) entry which is preliminary data.</text>
</comment>
<dbReference type="GeneID" id="42309268"/>
<dbReference type="PATRIC" id="fig|47500.12.peg.1970"/>
<gene>
    <name evidence="3" type="ORF">AF333_29500</name>
</gene>
<dbReference type="PANTHER" id="PTHR33542:SF3">
    <property type="entry name" value="SIROHYDROCHLORIN FERROCHELATASE, CHLOROPLASTIC"/>
    <property type="match status" value="1"/>
</dbReference>
<keyword evidence="1" id="KW-0479">Metal-binding</keyword>
<keyword evidence="2" id="KW-0456">Lyase</keyword>
<dbReference type="Pfam" id="PF01903">
    <property type="entry name" value="CbiX"/>
    <property type="match status" value="2"/>
</dbReference>
<dbReference type="PANTHER" id="PTHR33542">
    <property type="entry name" value="SIROHYDROCHLORIN FERROCHELATASE, CHLOROPLASTIC"/>
    <property type="match status" value="1"/>
</dbReference>
<reference evidence="3 4" key="1">
    <citation type="submission" date="2015-07" db="EMBL/GenBank/DDBJ databases">
        <title>Fjat-14205 dsm 2895.</title>
        <authorList>
            <person name="Liu B."/>
            <person name="Wang J."/>
            <person name="Zhu Y."/>
            <person name="Liu G."/>
            <person name="Chen Q."/>
            <person name="Chen Z."/>
            <person name="Lan J."/>
            <person name="Che J."/>
            <person name="Ge C."/>
            <person name="Shi H."/>
            <person name="Pan Z."/>
            <person name="Liu X."/>
        </authorList>
    </citation>
    <scope>NUCLEOTIDE SEQUENCE [LARGE SCALE GENOMIC DNA]</scope>
    <source>
        <strain evidence="3 4">DSM 2895</strain>
    </source>
</reference>
<dbReference type="AlphaFoldDB" id="A0A0D1Y4Q2"/>
<dbReference type="CDD" id="cd03416">
    <property type="entry name" value="CbiX_SirB_N"/>
    <property type="match status" value="1"/>
</dbReference>
<dbReference type="OrthoDB" id="1489951at2"/>
<evidence type="ECO:0000313" key="4">
    <source>
        <dbReference type="Proteomes" id="UP000037269"/>
    </source>
</evidence>
<dbReference type="GO" id="GO:0016829">
    <property type="term" value="F:lyase activity"/>
    <property type="evidence" value="ECO:0007669"/>
    <property type="project" value="UniProtKB-KW"/>
</dbReference>
<dbReference type="InterPro" id="IPR050963">
    <property type="entry name" value="Sirohydro_Cobaltochel/CbiX"/>
</dbReference>
<dbReference type="Gene3D" id="3.40.50.1400">
    <property type="match status" value="2"/>
</dbReference>
<evidence type="ECO:0008006" key="5">
    <source>
        <dbReference type="Google" id="ProtNLM"/>
    </source>
</evidence>
<evidence type="ECO:0000313" key="3">
    <source>
        <dbReference type="EMBL" id="KON84104.1"/>
    </source>
</evidence>
<name>A0A0D1Y4Q2_ANEMI</name>
<dbReference type="InterPro" id="IPR002762">
    <property type="entry name" value="CbiX-like"/>
</dbReference>
<dbReference type="RefSeq" id="WP_043067116.1">
    <property type="nucleotide sequence ID" value="NZ_BJOA01000179.1"/>
</dbReference>
<dbReference type="SUPFAM" id="SSF53800">
    <property type="entry name" value="Chelatase"/>
    <property type="match status" value="1"/>
</dbReference>